<organism evidence="1 2">
    <name type="scientific">Pseudomonas batumici</name>
    <dbReference type="NCBI Taxonomy" id="226910"/>
    <lineage>
        <taxon>Bacteria</taxon>
        <taxon>Pseudomonadati</taxon>
        <taxon>Pseudomonadota</taxon>
        <taxon>Gammaproteobacteria</taxon>
        <taxon>Pseudomonadales</taxon>
        <taxon>Pseudomonadaceae</taxon>
        <taxon>Pseudomonas</taxon>
    </lineage>
</organism>
<sequence length="48" mass="5539">MVVRYSSHLGLVGKGAELIRLFVEHVWRLKQAGVCRAFFMVTETCRSR</sequence>
<keyword evidence="2" id="KW-1185">Reference proteome</keyword>
<dbReference type="AlphaFoldDB" id="A0A0C2IKZ8"/>
<comment type="caution">
    <text evidence="1">The sequence shown here is derived from an EMBL/GenBank/DDBJ whole genome shotgun (WGS) entry which is preliminary data.</text>
</comment>
<proteinExistence type="predicted"/>
<accession>A0A0C2IKZ8</accession>
<reference evidence="1 2" key="1">
    <citation type="submission" date="2015-01" db="EMBL/GenBank/DDBJ databases">
        <title>Complete genome of Pseudomonas batumici UCM B-321 producer of the batumin antibiotic with strong antistaphilococcal and potential anticancer activity.</title>
        <authorList>
            <person name="Klochko V.V."/>
            <person name="Zelena L.B."/>
            <person name="Elena K.A."/>
            <person name="Reva O.N."/>
        </authorList>
    </citation>
    <scope>NUCLEOTIDE SEQUENCE [LARGE SCALE GENOMIC DNA]</scope>
    <source>
        <strain evidence="1 2">UCM B-321</strain>
    </source>
</reference>
<name>A0A0C2IKZ8_9PSED</name>
<gene>
    <name evidence="1" type="ORF">UCMB321_0706</name>
</gene>
<protein>
    <submittedName>
        <fullName evidence="1">Uncharacterized protein</fullName>
    </submittedName>
</protein>
<dbReference type="EMBL" id="JXDG01000006">
    <property type="protein sequence ID" value="KIH85592.1"/>
    <property type="molecule type" value="Genomic_DNA"/>
</dbReference>
<dbReference type="Proteomes" id="UP000031535">
    <property type="component" value="Unassembled WGS sequence"/>
</dbReference>
<evidence type="ECO:0000313" key="1">
    <source>
        <dbReference type="EMBL" id="KIH85592.1"/>
    </source>
</evidence>
<evidence type="ECO:0000313" key="2">
    <source>
        <dbReference type="Proteomes" id="UP000031535"/>
    </source>
</evidence>